<name>A0A7G2FEY0_ARATH</name>
<dbReference type="Proteomes" id="UP000516314">
    <property type="component" value="Chromosome 5"/>
</dbReference>
<evidence type="ECO:0000313" key="2">
    <source>
        <dbReference type="Proteomes" id="UP000516314"/>
    </source>
</evidence>
<protein>
    <submittedName>
        <fullName evidence="1">(thale cress) hypothetical protein</fullName>
    </submittedName>
</protein>
<evidence type="ECO:0000313" key="1">
    <source>
        <dbReference type="EMBL" id="CAD5332982.1"/>
    </source>
</evidence>
<gene>
    <name evidence="1" type="ORF">AT9943_LOCUS20361</name>
</gene>
<organism evidence="1 2">
    <name type="scientific">Arabidopsis thaliana</name>
    <name type="common">Mouse-ear cress</name>
    <dbReference type="NCBI Taxonomy" id="3702"/>
    <lineage>
        <taxon>Eukaryota</taxon>
        <taxon>Viridiplantae</taxon>
        <taxon>Streptophyta</taxon>
        <taxon>Embryophyta</taxon>
        <taxon>Tracheophyta</taxon>
        <taxon>Spermatophyta</taxon>
        <taxon>Magnoliopsida</taxon>
        <taxon>eudicotyledons</taxon>
        <taxon>Gunneridae</taxon>
        <taxon>Pentapetalae</taxon>
        <taxon>rosids</taxon>
        <taxon>malvids</taxon>
        <taxon>Brassicales</taxon>
        <taxon>Brassicaceae</taxon>
        <taxon>Camelineae</taxon>
        <taxon>Arabidopsis</taxon>
    </lineage>
</organism>
<reference evidence="1 2" key="1">
    <citation type="submission" date="2020-09" db="EMBL/GenBank/DDBJ databases">
        <authorList>
            <person name="Ashkenazy H."/>
        </authorList>
    </citation>
    <scope>NUCLEOTIDE SEQUENCE [LARGE SCALE GENOMIC DNA]</scope>
    <source>
        <strain evidence="2">cv. Cdm-0</strain>
    </source>
</reference>
<dbReference type="EMBL" id="LR881470">
    <property type="protein sequence ID" value="CAD5332982.1"/>
    <property type="molecule type" value="Genomic_DNA"/>
</dbReference>
<sequence>MADIYLKETPVPTVLYDKDAPPYFDDPGEEDYLQRALKDADYEGDDLFIGRLLKNKEDCATKLTIHAIRRKFHFIYAKSCPNILLAVCVSHTFPWRVYAPKLENNERFEAKCATQQHTCSVDAKGDFHKQASIAVIGKLRRTKYLGVGEKLHSSRGIINLQSARQRRFGIYGKPLGANMHLQRISAPYNSMFPCYISRDQGKDMCRDDGWRLPHSSISEIGVQRPPGWPQKRRLFSRGEFKREHLPNVAEDAGRYGIIAQHVEDPSRVLSWDKETFSGE</sequence>
<proteinExistence type="predicted"/>
<dbReference type="AlphaFoldDB" id="A0A7G2FEY0"/>
<accession>A0A7G2FEY0</accession>